<dbReference type="CDD" id="cd02856">
    <property type="entry name" value="E_set_GDE_Isoamylase_N"/>
    <property type="match status" value="1"/>
</dbReference>
<reference evidence="5" key="1">
    <citation type="journal article" date="2019" name="Int. J. Syst. Evol. Microbiol.">
        <title>The Global Catalogue of Microorganisms (GCM) 10K type strain sequencing project: providing services to taxonomists for standard genome sequencing and annotation.</title>
        <authorList>
            <consortium name="The Broad Institute Genomics Platform"/>
            <consortium name="The Broad Institute Genome Sequencing Center for Infectious Disease"/>
            <person name="Wu L."/>
            <person name="Ma J."/>
        </authorList>
    </citation>
    <scope>NUCLEOTIDE SEQUENCE [LARGE SCALE GENOMIC DNA]</scope>
    <source>
        <strain evidence="5">JCM 17759</strain>
    </source>
</reference>
<dbReference type="Gene3D" id="2.60.40.1180">
    <property type="entry name" value="Golgi alpha-mannosidase II"/>
    <property type="match status" value="1"/>
</dbReference>
<comment type="caution">
    <text evidence="4">The sequence shown here is derived from an EMBL/GenBank/DDBJ whole genome shotgun (WGS) entry which is preliminary data.</text>
</comment>
<dbReference type="SUPFAM" id="SSF81296">
    <property type="entry name" value="E set domains"/>
    <property type="match status" value="1"/>
</dbReference>
<dbReference type="Pfam" id="PF02922">
    <property type="entry name" value="CBM_48"/>
    <property type="match status" value="1"/>
</dbReference>
<dbReference type="PANTHER" id="PTHR43002">
    <property type="entry name" value="GLYCOGEN DEBRANCHING ENZYME"/>
    <property type="match status" value="1"/>
</dbReference>
<protein>
    <submittedName>
        <fullName evidence="4">Isoamylase</fullName>
    </submittedName>
</protein>
<dbReference type="InterPro" id="IPR004193">
    <property type="entry name" value="Glyco_hydro_13_N"/>
</dbReference>
<name>A0ABP8NRZ3_9BACT</name>
<dbReference type="RefSeq" id="WP_345327578.1">
    <property type="nucleotide sequence ID" value="NZ_BAABGA010000107.1"/>
</dbReference>
<dbReference type="InterPro" id="IPR048650">
    <property type="entry name" value="ISOA1-3-like_C"/>
</dbReference>
<dbReference type="InterPro" id="IPR006047">
    <property type="entry name" value="GH13_cat_dom"/>
</dbReference>
<dbReference type="CDD" id="cd11326">
    <property type="entry name" value="AmyAc_Glg_debranch"/>
    <property type="match status" value="1"/>
</dbReference>
<gene>
    <name evidence="4" type="ORF">GCM10023156_62540</name>
</gene>
<dbReference type="Pfam" id="PF21156">
    <property type="entry name" value="ISOA1-3_C"/>
    <property type="match status" value="1"/>
</dbReference>
<organism evidence="4 5">
    <name type="scientific">Novipirellula rosea</name>
    <dbReference type="NCBI Taxonomy" id="1031540"/>
    <lineage>
        <taxon>Bacteria</taxon>
        <taxon>Pseudomonadati</taxon>
        <taxon>Planctomycetota</taxon>
        <taxon>Planctomycetia</taxon>
        <taxon>Pirellulales</taxon>
        <taxon>Pirellulaceae</taxon>
        <taxon>Novipirellula</taxon>
    </lineage>
</organism>
<dbReference type="Gene3D" id="3.20.20.80">
    <property type="entry name" value="Glycosidases"/>
    <property type="match status" value="1"/>
</dbReference>
<dbReference type="EMBL" id="BAABGA010000107">
    <property type="protein sequence ID" value="GAA4469885.1"/>
    <property type="molecule type" value="Genomic_DNA"/>
</dbReference>
<dbReference type="InterPro" id="IPR013783">
    <property type="entry name" value="Ig-like_fold"/>
</dbReference>
<dbReference type="SUPFAM" id="SSF51011">
    <property type="entry name" value="Glycosyl hydrolase domain"/>
    <property type="match status" value="1"/>
</dbReference>
<dbReference type="InterPro" id="IPR017853">
    <property type="entry name" value="GH"/>
</dbReference>
<dbReference type="InterPro" id="IPR014756">
    <property type="entry name" value="Ig_E-set"/>
</dbReference>
<dbReference type="InterPro" id="IPR013780">
    <property type="entry name" value="Glyco_hydro_b"/>
</dbReference>
<dbReference type="Pfam" id="PF00128">
    <property type="entry name" value="Alpha-amylase"/>
    <property type="match status" value="1"/>
</dbReference>
<keyword evidence="5" id="KW-1185">Reference proteome</keyword>
<keyword evidence="2" id="KW-0809">Transit peptide</keyword>
<dbReference type="SMART" id="SM00642">
    <property type="entry name" value="Aamy"/>
    <property type="match status" value="1"/>
</dbReference>
<proteinExistence type="inferred from homology"/>
<evidence type="ECO:0000256" key="1">
    <source>
        <dbReference type="ARBA" id="ARBA00008061"/>
    </source>
</evidence>
<evidence type="ECO:0000256" key="2">
    <source>
        <dbReference type="ARBA" id="ARBA00022946"/>
    </source>
</evidence>
<dbReference type="Gene3D" id="2.60.40.10">
    <property type="entry name" value="Immunoglobulins"/>
    <property type="match status" value="1"/>
</dbReference>
<evidence type="ECO:0000313" key="5">
    <source>
        <dbReference type="Proteomes" id="UP001500840"/>
    </source>
</evidence>
<feature type="domain" description="Glycosyl hydrolase family 13 catalytic" evidence="3">
    <location>
        <begin position="192"/>
        <end position="600"/>
    </location>
</feature>
<evidence type="ECO:0000313" key="4">
    <source>
        <dbReference type="EMBL" id="GAA4469885.1"/>
    </source>
</evidence>
<comment type="similarity">
    <text evidence="1">Belongs to the glycosyl hydrolase 13 family.</text>
</comment>
<accession>A0ABP8NRZ3</accession>
<dbReference type="SUPFAM" id="SSF51445">
    <property type="entry name" value="(Trans)glycosidases"/>
    <property type="match status" value="1"/>
</dbReference>
<dbReference type="InterPro" id="IPR044505">
    <property type="entry name" value="GlgX_Isoamylase_N_E_set"/>
</dbReference>
<dbReference type="Proteomes" id="UP001500840">
    <property type="component" value="Unassembled WGS sequence"/>
</dbReference>
<evidence type="ECO:0000259" key="3">
    <source>
        <dbReference type="SMART" id="SM00642"/>
    </source>
</evidence>
<sequence length="719" mass="81658">MTQKTIQSHCRHCGTDVSSVTQHRPTLGPNWERADGTPRPLGVTWLGHEQTYNFALHAANARSVTLLMYLKDELRVPWHSVTLDPLRNKSGPIWHCRVPIAEAGDAEYYAYQVDGPVEGAALPWHAYDPEKVLLDPYSRSIYFPDCFNREAARSSGSNAGRAPLGRLDVCRCPFDWGDEQRIRHGSDLVIYEMHVRGFTRNPSSNVDASNRGTFAGVVEKIPHLQELGITAVELMPVFQFDPEDKNYWGYMPLNFFSPHHAYSAHQSSCEQHSQFREMVRELHAVGIEVILDVVYNHTCEGDHRGPTYSYRGIDNDVYYVALGDPESPYANYSGTGNTLDTSHPTVRSLIVDSLRYWAKEMHVDGFRFDLASVFSRDSEGNVNLQQPPLFDQIASDPDLANVRLIAEPWDAAGLFQLGSSFPGQTWMQWNGHYRDTLQRFVRGDAGMVPDLMTRLYGSSDLFPDHPSQSFRPFQSINYITSHDGSTIYDLVSYNEKHNEANGQDNRDGPTEFRCNNGWEGEVDAPQEVLDLRKRQVKNFCCLLMLSAGTPMFRMGDEFMQTQSGNNNPYNQDNETSWLDWSRLDAHQEVFRFFKRMIAFRKTHPTIGRSTFWRDDIRWFGAESPEVDMSSESRILAYHLSALSESDADLYVMINESTRQRIFGIHANGPNTWQRAIDTSLPSPLDIACQESQVTIENSRYHVNPRSVVVLTCCSGTSAS</sequence>